<dbReference type="InterPro" id="IPR002125">
    <property type="entry name" value="CMP_dCMP_dom"/>
</dbReference>
<comment type="catalytic activity">
    <reaction evidence="10">
        <text>adenosine(34) in tRNA + H2O + H(+) = inosine(34) in tRNA + NH4(+)</text>
        <dbReference type="Rhea" id="RHEA:43168"/>
        <dbReference type="Rhea" id="RHEA-COMP:10373"/>
        <dbReference type="Rhea" id="RHEA-COMP:10374"/>
        <dbReference type="ChEBI" id="CHEBI:15377"/>
        <dbReference type="ChEBI" id="CHEBI:15378"/>
        <dbReference type="ChEBI" id="CHEBI:28938"/>
        <dbReference type="ChEBI" id="CHEBI:74411"/>
        <dbReference type="ChEBI" id="CHEBI:82852"/>
        <dbReference type="EC" id="3.5.4.33"/>
    </reaction>
</comment>
<dbReference type="AlphaFoldDB" id="A0A6J7L9G7"/>
<dbReference type="HAMAP" id="MF_00972">
    <property type="entry name" value="tRNA_aden_deaminase"/>
    <property type="match status" value="1"/>
</dbReference>
<evidence type="ECO:0000313" key="12">
    <source>
        <dbReference type="EMBL" id="CAB4964876.1"/>
    </source>
</evidence>
<accession>A0A6J7L9G7</accession>
<evidence type="ECO:0000256" key="8">
    <source>
        <dbReference type="ARBA" id="ARBA00022801"/>
    </source>
</evidence>
<comment type="similarity">
    <text evidence="2">Belongs to the cytidine and deoxycytidylate deaminase family. ADAT2 subfamily.</text>
</comment>
<dbReference type="InterPro" id="IPR016193">
    <property type="entry name" value="Cytidine_deaminase-like"/>
</dbReference>
<keyword evidence="6" id="KW-0819">tRNA processing</keyword>
<dbReference type="PROSITE" id="PS51747">
    <property type="entry name" value="CYT_DCMP_DEAMINASES_2"/>
    <property type="match status" value="1"/>
</dbReference>
<evidence type="ECO:0000256" key="7">
    <source>
        <dbReference type="ARBA" id="ARBA00022723"/>
    </source>
</evidence>
<organism evidence="12">
    <name type="scientific">freshwater metagenome</name>
    <dbReference type="NCBI Taxonomy" id="449393"/>
    <lineage>
        <taxon>unclassified sequences</taxon>
        <taxon>metagenomes</taxon>
        <taxon>ecological metagenomes</taxon>
    </lineage>
</organism>
<dbReference type="Gene3D" id="3.40.140.10">
    <property type="entry name" value="Cytidine Deaminase, domain 2"/>
    <property type="match status" value="1"/>
</dbReference>
<keyword evidence="8" id="KW-0378">Hydrolase</keyword>
<dbReference type="PANTHER" id="PTHR11079">
    <property type="entry name" value="CYTOSINE DEAMINASE FAMILY MEMBER"/>
    <property type="match status" value="1"/>
</dbReference>
<dbReference type="EC" id="3.5.4.33" evidence="4"/>
<evidence type="ECO:0000256" key="6">
    <source>
        <dbReference type="ARBA" id="ARBA00022694"/>
    </source>
</evidence>
<dbReference type="PROSITE" id="PS00903">
    <property type="entry name" value="CYT_DCMP_DEAMINASES_1"/>
    <property type="match status" value="1"/>
</dbReference>
<dbReference type="GO" id="GO:0008270">
    <property type="term" value="F:zinc ion binding"/>
    <property type="evidence" value="ECO:0007669"/>
    <property type="project" value="InterPro"/>
</dbReference>
<evidence type="ECO:0000256" key="9">
    <source>
        <dbReference type="ARBA" id="ARBA00022833"/>
    </source>
</evidence>
<evidence type="ECO:0000256" key="4">
    <source>
        <dbReference type="ARBA" id="ARBA00012740"/>
    </source>
</evidence>
<proteinExistence type="inferred from homology"/>
<evidence type="ECO:0000256" key="10">
    <source>
        <dbReference type="ARBA" id="ARBA00048045"/>
    </source>
</evidence>
<name>A0A6J7L9G7_9ZZZZ</name>
<dbReference type="GO" id="GO:0052717">
    <property type="term" value="F:tRNA-specific adenosine-34 deaminase activity"/>
    <property type="evidence" value="ECO:0007669"/>
    <property type="project" value="UniProtKB-EC"/>
</dbReference>
<dbReference type="CDD" id="cd01285">
    <property type="entry name" value="nucleoside_deaminase"/>
    <property type="match status" value="1"/>
</dbReference>
<reference evidence="12" key="1">
    <citation type="submission" date="2020-05" db="EMBL/GenBank/DDBJ databases">
        <authorList>
            <person name="Chiriac C."/>
            <person name="Salcher M."/>
            <person name="Ghai R."/>
            <person name="Kavagutti S V."/>
        </authorList>
    </citation>
    <scope>NUCLEOTIDE SEQUENCE</scope>
</reference>
<evidence type="ECO:0000256" key="5">
    <source>
        <dbReference type="ARBA" id="ARBA00019216"/>
    </source>
</evidence>
<dbReference type="PANTHER" id="PTHR11079:SF202">
    <property type="entry name" value="TRNA-SPECIFIC ADENOSINE DEAMINASE"/>
    <property type="match status" value="1"/>
</dbReference>
<dbReference type="SUPFAM" id="SSF53927">
    <property type="entry name" value="Cytidine deaminase-like"/>
    <property type="match status" value="1"/>
</dbReference>
<dbReference type="GO" id="GO:0002100">
    <property type="term" value="P:tRNA wobble adenosine to inosine editing"/>
    <property type="evidence" value="ECO:0007669"/>
    <property type="project" value="InterPro"/>
</dbReference>
<sequence>MTRITTTDAAAMRLALSEAVKAGAAGDIPIGAIVLDSQGEVLAAAGNERERAVDPTAHAEILALRSAAAAVGDWRLEGCTLVVTLEPCPMCAGAVVMSRVARLVFGAWNDEYGAAGSAWDLVRDRRLNHRPEVVGGVLEQECGRLVQDYLGLRRTGGRR</sequence>
<keyword evidence="9" id="KW-0862">Zinc</keyword>
<dbReference type="InterPro" id="IPR016192">
    <property type="entry name" value="APOBEC/CMP_deaminase_Zn-bd"/>
</dbReference>
<comment type="cofactor">
    <cofactor evidence="1">
        <name>Zn(2+)</name>
        <dbReference type="ChEBI" id="CHEBI:29105"/>
    </cofactor>
</comment>
<dbReference type="EMBL" id="CAFBNE010000104">
    <property type="protein sequence ID" value="CAB4964876.1"/>
    <property type="molecule type" value="Genomic_DNA"/>
</dbReference>
<keyword evidence="7" id="KW-0479">Metal-binding</keyword>
<dbReference type="Pfam" id="PF00383">
    <property type="entry name" value="dCMP_cyt_deam_1"/>
    <property type="match status" value="1"/>
</dbReference>
<evidence type="ECO:0000259" key="11">
    <source>
        <dbReference type="PROSITE" id="PS51747"/>
    </source>
</evidence>
<comment type="subunit">
    <text evidence="3">Homodimer.</text>
</comment>
<evidence type="ECO:0000256" key="3">
    <source>
        <dbReference type="ARBA" id="ARBA00011738"/>
    </source>
</evidence>
<evidence type="ECO:0000256" key="1">
    <source>
        <dbReference type="ARBA" id="ARBA00001947"/>
    </source>
</evidence>
<protein>
    <recommendedName>
        <fullName evidence="5">tRNA-specific adenosine deaminase 2</fullName>
        <ecNumber evidence="4">3.5.4.33</ecNumber>
    </recommendedName>
</protein>
<evidence type="ECO:0000256" key="2">
    <source>
        <dbReference type="ARBA" id="ARBA00010669"/>
    </source>
</evidence>
<feature type="domain" description="CMP/dCMP-type deaminase" evidence="11">
    <location>
        <begin position="6"/>
        <end position="120"/>
    </location>
</feature>
<gene>
    <name evidence="12" type="ORF">UFOPK3772_02576</name>
</gene>
<dbReference type="InterPro" id="IPR028883">
    <property type="entry name" value="tRNA_aden_deaminase"/>
</dbReference>